<dbReference type="InterPro" id="IPR002525">
    <property type="entry name" value="Transp_IS110-like_N"/>
</dbReference>
<dbReference type="NCBIfam" id="NF033542">
    <property type="entry name" value="transpos_IS110"/>
    <property type="match status" value="1"/>
</dbReference>
<dbReference type="InterPro" id="IPR047650">
    <property type="entry name" value="Transpos_IS110"/>
</dbReference>
<feature type="domain" description="Transposase IS110-like N-terminal" evidence="1">
    <location>
        <begin position="5"/>
        <end position="150"/>
    </location>
</feature>
<dbReference type="Proteomes" id="UP000002287">
    <property type="component" value="Chromosome 3"/>
</dbReference>
<gene>
    <name evidence="3" type="ordered locus">Bcep1808_5543</name>
</gene>
<dbReference type="GO" id="GO:0006313">
    <property type="term" value="P:DNA transposition"/>
    <property type="evidence" value="ECO:0007669"/>
    <property type="project" value="InterPro"/>
</dbReference>
<dbReference type="GO" id="GO:0004803">
    <property type="term" value="F:transposase activity"/>
    <property type="evidence" value="ECO:0007669"/>
    <property type="project" value="InterPro"/>
</dbReference>
<evidence type="ECO:0000313" key="4">
    <source>
        <dbReference type="Proteomes" id="UP000002287"/>
    </source>
</evidence>
<dbReference type="InterPro" id="IPR003346">
    <property type="entry name" value="Transposase_20"/>
</dbReference>
<dbReference type="HOGENOM" id="CLU_036902_3_3_4"/>
<dbReference type="eggNOG" id="COG3547">
    <property type="taxonomic scope" value="Bacteria"/>
</dbReference>
<dbReference type="Pfam" id="PF02371">
    <property type="entry name" value="Transposase_20"/>
    <property type="match status" value="1"/>
</dbReference>
<dbReference type="AlphaFoldDB" id="A4JQD2"/>
<protein>
    <submittedName>
        <fullName evidence="3">Transposase IS116/IS110/IS902 family protein</fullName>
    </submittedName>
</protein>
<accession>A4JQD2</accession>
<dbReference type="PANTHER" id="PTHR33055:SF3">
    <property type="entry name" value="PUTATIVE TRANSPOSASE FOR IS117-RELATED"/>
    <property type="match status" value="1"/>
</dbReference>
<dbReference type="EMBL" id="CP000616">
    <property type="protein sequence ID" value="ABO58485.1"/>
    <property type="molecule type" value="Genomic_DNA"/>
</dbReference>
<reference evidence="4" key="1">
    <citation type="submission" date="2007-03" db="EMBL/GenBank/DDBJ databases">
        <title>Complete sequence of chromosome 3 of Burkholderia vietnamiensis G4.</title>
        <authorList>
            <consortium name="US DOE Joint Genome Institute"/>
            <person name="Copeland A."/>
            <person name="Lucas S."/>
            <person name="Lapidus A."/>
            <person name="Barry K."/>
            <person name="Detter J.C."/>
            <person name="Glavina del Rio T."/>
            <person name="Hammon N."/>
            <person name="Israni S."/>
            <person name="Dalin E."/>
            <person name="Tice H."/>
            <person name="Pitluck S."/>
            <person name="Chain P."/>
            <person name="Malfatti S."/>
            <person name="Shin M."/>
            <person name="Vergez L."/>
            <person name="Schmutz J."/>
            <person name="Larimer F."/>
            <person name="Land M."/>
            <person name="Hauser L."/>
            <person name="Kyrpides N."/>
            <person name="Tiedje J."/>
            <person name="Richardson P."/>
        </authorList>
    </citation>
    <scope>NUCLEOTIDE SEQUENCE [LARGE SCALE GENOMIC DNA]</scope>
    <source>
        <strain evidence="4">G4 / LMG 22486</strain>
    </source>
</reference>
<dbReference type="Pfam" id="PF01548">
    <property type="entry name" value="DEDD_Tnp_IS110"/>
    <property type="match status" value="1"/>
</dbReference>
<dbReference type="PANTHER" id="PTHR33055">
    <property type="entry name" value="TRANSPOSASE FOR INSERTION SEQUENCE ELEMENT IS1111A"/>
    <property type="match status" value="1"/>
</dbReference>
<sequence length="343" mass="38228">MNTYVGLDVAQRKTAVCVVDDDGKTVCHGTVDTRPEMIRAFLEAKGCSHAKVGMETGPLAVWLYHSLRKLNLDIDCIHARHVHSALTVQLNKTDRNDARGIANLVRSGWYRPTFVKSLECHNERLLISARDRLVRVRVSINNQIRGLLKTFGVVLSPGRNDVFRREVLAADPSVEAVKSVILMLLDTWRHVSLQIRACSRMLEKRAAQDPVCRMLMSIPGVGALTALSYKTAIGDPARFRRVTDVGAYLGLTPRKYQSGDVDRNGAISKQGNRQTRSLLYEAASCLLSRYGTETSLARWAGMIRQKKGYKKAVVALARKLSTVMLSMWRTGQLYKDPAPPVGR</sequence>
<name>A4JQD2_BURVG</name>
<proteinExistence type="predicted"/>
<dbReference type="GO" id="GO:0003677">
    <property type="term" value="F:DNA binding"/>
    <property type="evidence" value="ECO:0007669"/>
    <property type="project" value="InterPro"/>
</dbReference>
<evidence type="ECO:0000259" key="2">
    <source>
        <dbReference type="Pfam" id="PF02371"/>
    </source>
</evidence>
<evidence type="ECO:0000313" key="3">
    <source>
        <dbReference type="EMBL" id="ABO58485.1"/>
    </source>
</evidence>
<evidence type="ECO:0000259" key="1">
    <source>
        <dbReference type="Pfam" id="PF01548"/>
    </source>
</evidence>
<organism evidence="3 4">
    <name type="scientific">Burkholderia vietnamiensis (strain G4 / LMG 22486)</name>
    <name type="common">Burkholderia cepacia (strain R1808)</name>
    <dbReference type="NCBI Taxonomy" id="269482"/>
    <lineage>
        <taxon>Bacteria</taxon>
        <taxon>Pseudomonadati</taxon>
        <taxon>Pseudomonadota</taxon>
        <taxon>Betaproteobacteria</taxon>
        <taxon>Burkholderiales</taxon>
        <taxon>Burkholderiaceae</taxon>
        <taxon>Burkholderia</taxon>
        <taxon>Burkholderia cepacia complex</taxon>
    </lineage>
</organism>
<feature type="domain" description="Transposase IS116/IS110/IS902 C-terminal" evidence="2">
    <location>
        <begin position="212"/>
        <end position="290"/>
    </location>
</feature>
<dbReference type="KEGG" id="bvi:Bcep1808_5543"/>